<dbReference type="InterPro" id="IPR009057">
    <property type="entry name" value="Homeodomain-like_sf"/>
</dbReference>
<evidence type="ECO:0000313" key="6">
    <source>
        <dbReference type="EMBL" id="BDS14414.1"/>
    </source>
</evidence>
<dbReference type="Pfam" id="PF00440">
    <property type="entry name" value="TetR_N"/>
    <property type="match status" value="1"/>
</dbReference>
<dbReference type="SUPFAM" id="SSF48498">
    <property type="entry name" value="Tetracyclin repressor-like, C-terminal domain"/>
    <property type="match status" value="1"/>
</dbReference>
<dbReference type="RefSeq" id="WP_264789628.1">
    <property type="nucleotide sequence ID" value="NZ_AP026867.1"/>
</dbReference>
<dbReference type="InterPro" id="IPR001647">
    <property type="entry name" value="HTH_TetR"/>
</dbReference>
<dbReference type="KEGG" id="aup:AsAng_0051940"/>
<name>A0A915YJM5_9BACT</name>
<protein>
    <submittedName>
        <fullName evidence="6">TetR/AcrR family transcriptional regulator</fullName>
    </submittedName>
</protein>
<evidence type="ECO:0000256" key="3">
    <source>
        <dbReference type="ARBA" id="ARBA00023163"/>
    </source>
</evidence>
<evidence type="ECO:0000313" key="7">
    <source>
        <dbReference type="Proteomes" id="UP001060919"/>
    </source>
</evidence>
<keyword evidence="7" id="KW-1185">Reference proteome</keyword>
<dbReference type="InterPro" id="IPR023772">
    <property type="entry name" value="DNA-bd_HTH_TetR-type_CS"/>
</dbReference>
<dbReference type="PANTHER" id="PTHR47506">
    <property type="entry name" value="TRANSCRIPTIONAL REGULATORY PROTEIN"/>
    <property type="match status" value="1"/>
</dbReference>
<feature type="domain" description="HTH tetR-type" evidence="5">
    <location>
        <begin position="5"/>
        <end position="65"/>
    </location>
</feature>
<dbReference type="Gene3D" id="1.10.357.10">
    <property type="entry name" value="Tetracycline Repressor, domain 2"/>
    <property type="match status" value="1"/>
</dbReference>
<dbReference type="SUPFAM" id="SSF46689">
    <property type="entry name" value="Homeodomain-like"/>
    <property type="match status" value="1"/>
</dbReference>
<dbReference type="EMBL" id="AP026867">
    <property type="protein sequence ID" value="BDS14414.1"/>
    <property type="molecule type" value="Genomic_DNA"/>
</dbReference>
<reference evidence="6" key="1">
    <citation type="submission" date="2022-09" db="EMBL/GenBank/DDBJ databases">
        <title>Aureispira anguillicida sp. nov., isolated from Leptocephalus of Japanese eel Anguilla japonica.</title>
        <authorList>
            <person name="Yuasa K."/>
            <person name="Mekata T."/>
            <person name="Ikunari K."/>
        </authorList>
    </citation>
    <scope>NUCLEOTIDE SEQUENCE</scope>
    <source>
        <strain evidence="6">EL160426</strain>
    </source>
</reference>
<keyword evidence="1" id="KW-0805">Transcription regulation</keyword>
<gene>
    <name evidence="6" type="ORF">AsAng_0051940</name>
</gene>
<dbReference type="AlphaFoldDB" id="A0A915YJM5"/>
<dbReference type="PANTHER" id="PTHR47506:SF7">
    <property type="entry name" value="TRANSCRIPTIONAL REGULATORY PROTEIN"/>
    <property type="match status" value="1"/>
</dbReference>
<dbReference type="Proteomes" id="UP001060919">
    <property type="component" value="Chromosome"/>
</dbReference>
<dbReference type="PROSITE" id="PS50977">
    <property type="entry name" value="HTH_TETR_2"/>
    <property type="match status" value="1"/>
</dbReference>
<evidence type="ECO:0000256" key="1">
    <source>
        <dbReference type="ARBA" id="ARBA00023015"/>
    </source>
</evidence>
<accession>A0A915YJM5</accession>
<keyword evidence="3" id="KW-0804">Transcription</keyword>
<dbReference type="PRINTS" id="PR00455">
    <property type="entry name" value="HTHTETR"/>
</dbReference>
<proteinExistence type="predicted"/>
<organism evidence="6 7">
    <name type="scientific">Aureispira anguillae</name>
    <dbReference type="NCBI Taxonomy" id="2864201"/>
    <lineage>
        <taxon>Bacteria</taxon>
        <taxon>Pseudomonadati</taxon>
        <taxon>Bacteroidota</taxon>
        <taxon>Saprospiria</taxon>
        <taxon>Saprospirales</taxon>
        <taxon>Saprospiraceae</taxon>
        <taxon>Aureispira</taxon>
    </lineage>
</organism>
<dbReference type="GO" id="GO:0003677">
    <property type="term" value="F:DNA binding"/>
    <property type="evidence" value="ECO:0007669"/>
    <property type="project" value="UniProtKB-UniRule"/>
</dbReference>
<evidence type="ECO:0000256" key="2">
    <source>
        <dbReference type="ARBA" id="ARBA00023125"/>
    </source>
</evidence>
<sequence>MPKIKTSKLELIQKSLIVFKNNGYQATSISMLAKACDVEKAHLYYYFKNKEDLMFEVLNYLKEDATEHILSIAYDESINYSDRLEKLLEALKNFYKETQLGCLMTNTVLQTLYKQKNFSTVAQEFCSNLIEAIAHLYQDRYSPKYAIGKAEQAVQDMYGGLIFAQIYEDHAYLDRALKRIKKKV</sequence>
<keyword evidence="2 4" id="KW-0238">DNA-binding</keyword>
<evidence type="ECO:0000259" key="5">
    <source>
        <dbReference type="PROSITE" id="PS50977"/>
    </source>
</evidence>
<dbReference type="PROSITE" id="PS01081">
    <property type="entry name" value="HTH_TETR_1"/>
    <property type="match status" value="1"/>
</dbReference>
<evidence type="ECO:0000256" key="4">
    <source>
        <dbReference type="PROSITE-ProRule" id="PRU00335"/>
    </source>
</evidence>
<feature type="DNA-binding region" description="H-T-H motif" evidence="4">
    <location>
        <begin position="28"/>
        <end position="47"/>
    </location>
</feature>
<dbReference type="InterPro" id="IPR036271">
    <property type="entry name" value="Tet_transcr_reg_TetR-rel_C_sf"/>
</dbReference>